<proteinExistence type="predicted"/>
<sequence>MLVPERFQCGGGVPVLRVRDTQVRAFEQVARAAFEDEMVLLGRASAPHRCRLLTEVALRHVIQHAITRASTHRFTQRGPVRLHVELALLLGSGFDGDPQLPWAAAALGVPDLDQSYRAEALHRGACAYFEALGRETPGRTGGMLERLAAFAEGARVAGPGRVEDEALRVMAALDAEKATYVGEASLRQLVARASGTCGGLPEASRSASVVMLAGLMFVFGHQCDEDAMHPWIAASLGAEEASRGEVLVGAIRRWAARWRDEEAGFEPPGGNP</sequence>
<name>A0A0K1ELV7_CHOCO</name>
<protein>
    <submittedName>
        <fullName evidence="1">Uncharacterized protein</fullName>
    </submittedName>
</protein>
<dbReference type="KEGG" id="ccro:CMC5_057900"/>
<evidence type="ECO:0000313" key="1">
    <source>
        <dbReference type="EMBL" id="AKT41583.1"/>
    </source>
</evidence>
<dbReference type="EMBL" id="CP012159">
    <property type="protein sequence ID" value="AKT41583.1"/>
    <property type="molecule type" value="Genomic_DNA"/>
</dbReference>
<dbReference type="Proteomes" id="UP000067626">
    <property type="component" value="Chromosome"/>
</dbReference>
<dbReference type="AlphaFoldDB" id="A0A0K1ELV7"/>
<accession>A0A0K1ELV7</accession>
<gene>
    <name evidence="1" type="ORF">CMC5_057900</name>
</gene>
<keyword evidence="2" id="KW-1185">Reference proteome</keyword>
<reference evidence="1 2" key="1">
    <citation type="submission" date="2015-07" db="EMBL/GenBank/DDBJ databases">
        <title>Genome analysis of myxobacterium Chondromyces crocatus Cm c5 reveals a high potential for natural compound synthesis and the genetic basis for the loss of fruiting body formation.</title>
        <authorList>
            <person name="Zaburannyi N."/>
            <person name="Bunk B."/>
            <person name="Maier J."/>
            <person name="Overmann J."/>
            <person name="Mueller R."/>
        </authorList>
    </citation>
    <scope>NUCLEOTIDE SEQUENCE [LARGE SCALE GENOMIC DNA]</scope>
    <source>
        <strain evidence="1 2">Cm c5</strain>
    </source>
</reference>
<organism evidence="1 2">
    <name type="scientific">Chondromyces crocatus</name>
    <dbReference type="NCBI Taxonomy" id="52"/>
    <lineage>
        <taxon>Bacteria</taxon>
        <taxon>Pseudomonadati</taxon>
        <taxon>Myxococcota</taxon>
        <taxon>Polyangia</taxon>
        <taxon>Polyangiales</taxon>
        <taxon>Polyangiaceae</taxon>
        <taxon>Chondromyces</taxon>
    </lineage>
</organism>
<evidence type="ECO:0000313" key="2">
    <source>
        <dbReference type="Proteomes" id="UP000067626"/>
    </source>
</evidence>